<dbReference type="Pfam" id="PF04166">
    <property type="entry name" value="PdxA"/>
    <property type="match status" value="1"/>
</dbReference>
<evidence type="ECO:0000256" key="7">
    <source>
        <dbReference type="HAMAP-Rule" id="MF_00536"/>
    </source>
</evidence>
<dbReference type="GO" id="GO:0050897">
    <property type="term" value="F:cobalt ion binding"/>
    <property type="evidence" value="ECO:0007669"/>
    <property type="project" value="UniProtKB-UniRule"/>
</dbReference>
<dbReference type="HAMAP" id="MF_00536">
    <property type="entry name" value="PdxA"/>
    <property type="match status" value="1"/>
</dbReference>
<dbReference type="STRING" id="1458461.BN1012_Phect2668"/>
<feature type="binding site" evidence="7">
    <location>
        <position position="277"/>
    </location>
    <ligand>
        <name>a divalent metal cation</name>
        <dbReference type="ChEBI" id="CHEBI:60240"/>
        <note>ligand shared between dimeric partners</note>
    </ligand>
</feature>
<comment type="subunit">
    <text evidence="7">Homodimer.</text>
</comment>
<feature type="binding site" evidence="7">
    <location>
        <position position="147"/>
    </location>
    <ligand>
        <name>substrate</name>
    </ligand>
</feature>
<dbReference type="EC" id="1.1.1.262" evidence="7"/>
<dbReference type="PANTHER" id="PTHR30004:SF6">
    <property type="entry name" value="D-THREONATE 4-PHOSPHATE DEHYDROGENASE"/>
    <property type="match status" value="1"/>
</dbReference>
<dbReference type="HOGENOM" id="CLU_040168_1_0_5"/>
<keyword evidence="4 7" id="KW-0560">Oxidoreductase</keyword>
<evidence type="ECO:0000256" key="6">
    <source>
        <dbReference type="ARBA" id="ARBA00023096"/>
    </source>
</evidence>
<keyword evidence="9" id="KW-1185">Reference proteome</keyword>
<dbReference type="GO" id="GO:0000287">
    <property type="term" value="F:magnesium ion binding"/>
    <property type="evidence" value="ECO:0007669"/>
    <property type="project" value="UniProtKB-UniRule"/>
</dbReference>
<organism evidence="8 9">
    <name type="scientific">Candidatus Phaeomarinibacter ectocarpi</name>
    <dbReference type="NCBI Taxonomy" id="1458461"/>
    <lineage>
        <taxon>Bacteria</taxon>
        <taxon>Pseudomonadati</taxon>
        <taxon>Pseudomonadota</taxon>
        <taxon>Alphaproteobacteria</taxon>
        <taxon>Hyphomicrobiales</taxon>
        <taxon>Parvibaculaceae</taxon>
        <taxon>Candidatus Phaeomarinibacter</taxon>
    </lineage>
</organism>
<comment type="similarity">
    <text evidence="7">Belongs to the PdxA family.</text>
</comment>
<dbReference type="Proteomes" id="UP000032160">
    <property type="component" value="Chromosome I"/>
</dbReference>
<dbReference type="PATRIC" id="fig|1458461.3.peg.2673"/>
<dbReference type="RefSeq" id="WP_275450964.1">
    <property type="nucleotide sequence ID" value="NZ_HG966617.1"/>
</dbReference>
<feature type="binding site" evidence="7">
    <location>
        <position position="285"/>
    </location>
    <ligand>
        <name>substrate</name>
    </ligand>
</feature>
<evidence type="ECO:0000256" key="5">
    <source>
        <dbReference type="ARBA" id="ARBA00023027"/>
    </source>
</evidence>
<keyword evidence="7" id="KW-0862">Zinc</keyword>
<dbReference type="KEGG" id="pect:BN1012_Phect2668"/>
<comment type="catalytic activity">
    <reaction evidence="7">
        <text>4-(phosphooxy)-L-threonine + NAD(+) = 3-amino-2-oxopropyl phosphate + CO2 + NADH</text>
        <dbReference type="Rhea" id="RHEA:32275"/>
        <dbReference type="ChEBI" id="CHEBI:16526"/>
        <dbReference type="ChEBI" id="CHEBI:57279"/>
        <dbReference type="ChEBI" id="CHEBI:57540"/>
        <dbReference type="ChEBI" id="CHEBI:57945"/>
        <dbReference type="ChEBI" id="CHEBI:58452"/>
        <dbReference type="EC" id="1.1.1.262"/>
    </reaction>
</comment>
<comment type="miscellaneous">
    <text evidence="7">The active site is located at the dimer interface.</text>
</comment>
<keyword evidence="7" id="KW-0460">Magnesium</keyword>
<keyword evidence="2 7" id="KW-0479">Metal-binding</keyword>
<dbReference type="GO" id="GO:0008270">
    <property type="term" value="F:zinc ion binding"/>
    <property type="evidence" value="ECO:0007669"/>
    <property type="project" value="UniProtKB-UniRule"/>
</dbReference>
<dbReference type="NCBIfam" id="TIGR00557">
    <property type="entry name" value="pdxA"/>
    <property type="match status" value="1"/>
</dbReference>
<dbReference type="GO" id="GO:0051287">
    <property type="term" value="F:NAD binding"/>
    <property type="evidence" value="ECO:0007669"/>
    <property type="project" value="InterPro"/>
</dbReference>
<feature type="binding site" evidence="7">
    <location>
        <position position="146"/>
    </location>
    <ligand>
        <name>substrate</name>
    </ligand>
</feature>
<feature type="binding site" evidence="7">
    <location>
        <position position="303"/>
    </location>
    <ligand>
        <name>substrate</name>
    </ligand>
</feature>
<dbReference type="GO" id="GO:0042823">
    <property type="term" value="P:pyridoxal phosphate biosynthetic process"/>
    <property type="evidence" value="ECO:0007669"/>
    <property type="project" value="UniProtKB-UniRule"/>
</dbReference>
<proteinExistence type="inferred from homology"/>
<dbReference type="Gene3D" id="3.40.718.10">
    <property type="entry name" value="Isopropylmalate Dehydrogenase"/>
    <property type="match status" value="1"/>
</dbReference>
<evidence type="ECO:0000256" key="2">
    <source>
        <dbReference type="ARBA" id="ARBA00022723"/>
    </source>
</evidence>
<comment type="subcellular location">
    <subcellularLocation>
        <location evidence="7">Cytoplasm</location>
    </subcellularLocation>
</comment>
<protein>
    <recommendedName>
        <fullName evidence="7">4-hydroxythreonine-4-phosphate dehydrogenase</fullName>
        <ecNumber evidence="7">1.1.1.262</ecNumber>
    </recommendedName>
    <alternativeName>
        <fullName evidence="7">4-(phosphohydroxy)-L-threonine dehydrogenase</fullName>
    </alternativeName>
</protein>
<dbReference type="PANTHER" id="PTHR30004">
    <property type="entry name" value="4-HYDROXYTHREONINE-4-PHOSPHATE DEHYDROGENASE"/>
    <property type="match status" value="1"/>
</dbReference>
<reference evidence="8 9" key="1">
    <citation type="journal article" date="2014" name="Front. Genet.">
        <title>Genome and metabolic network of "Candidatus Phaeomarinobacter ectocarpi" Ec32, a new candidate genus of Alphaproteobacteria frequently associated with brown algae.</title>
        <authorList>
            <person name="Dittami S.M."/>
            <person name="Barbeyron T."/>
            <person name="Boyen C."/>
            <person name="Cambefort J."/>
            <person name="Collet G."/>
            <person name="Delage L."/>
            <person name="Gobet A."/>
            <person name="Groisillier A."/>
            <person name="Leblanc C."/>
            <person name="Michel G."/>
            <person name="Scornet D."/>
            <person name="Siegel A."/>
            <person name="Tapia J.E."/>
            <person name="Tonon T."/>
        </authorList>
    </citation>
    <scope>NUCLEOTIDE SEQUENCE [LARGE SCALE GENOMIC DNA]</scope>
    <source>
        <strain evidence="8 9">Ec32</strain>
    </source>
</reference>
<comment type="cofactor">
    <cofactor evidence="7">
        <name>Zn(2+)</name>
        <dbReference type="ChEBI" id="CHEBI:29105"/>
    </cofactor>
    <cofactor evidence="7">
        <name>Mg(2+)</name>
        <dbReference type="ChEBI" id="CHEBI:18420"/>
    </cofactor>
    <cofactor evidence="7">
        <name>Co(2+)</name>
        <dbReference type="ChEBI" id="CHEBI:48828"/>
    </cofactor>
    <text evidence="7">Binds 1 divalent metal cation per subunit. Can use ions such as Zn(2+), Mg(2+) or Co(2+).</text>
</comment>
<evidence type="ECO:0000256" key="1">
    <source>
        <dbReference type="ARBA" id="ARBA00022490"/>
    </source>
</evidence>
<dbReference type="UniPathway" id="UPA00244">
    <property type="reaction ID" value="UER00312"/>
</dbReference>
<keyword evidence="7" id="KW-0170">Cobalt</keyword>
<dbReference type="GO" id="GO:0050570">
    <property type="term" value="F:4-hydroxythreonine-4-phosphate dehydrogenase activity"/>
    <property type="evidence" value="ECO:0007669"/>
    <property type="project" value="UniProtKB-UniRule"/>
</dbReference>
<evidence type="ECO:0000313" key="9">
    <source>
        <dbReference type="Proteomes" id="UP000032160"/>
    </source>
</evidence>
<dbReference type="SUPFAM" id="SSF53659">
    <property type="entry name" value="Isocitrate/Isopropylmalate dehydrogenase-like"/>
    <property type="match status" value="1"/>
</dbReference>
<dbReference type="AlphaFoldDB" id="X5MP41"/>
<keyword evidence="6 7" id="KW-0664">Pyridoxine biosynthesis</keyword>
<dbReference type="GO" id="GO:0005737">
    <property type="term" value="C:cytoplasm"/>
    <property type="evidence" value="ECO:0007669"/>
    <property type="project" value="UniProtKB-SubCell"/>
</dbReference>
<evidence type="ECO:0000256" key="3">
    <source>
        <dbReference type="ARBA" id="ARBA00022857"/>
    </source>
</evidence>
<feature type="binding site" evidence="7">
    <location>
        <position position="222"/>
    </location>
    <ligand>
        <name>a divalent metal cation</name>
        <dbReference type="ChEBI" id="CHEBI:60240"/>
        <note>ligand shared between dimeric partners</note>
    </ligand>
</feature>
<keyword evidence="1 7" id="KW-0963">Cytoplasm</keyword>
<dbReference type="NCBIfam" id="NF003699">
    <property type="entry name" value="PRK05312.1"/>
    <property type="match status" value="1"/>
</dbReference>
<gene>
    <name evidence="7" type="primary">pdxA</name>
    <name evidence="8" type="ORF">BN1012_Phect2668</name>
</gene>
<comment type="pathway">
    <text evidence="7">Cofactor biosynthesis; pyridoxine 5'-phosphate biosynthesis; pyridoxine 5'-phosphate from D-erythrose 4-phosphate: step 4/5.</text>
</comment>
<comment type="function">
    <text evidence="7">Catalyzes the NAD(P)-dependent oxidation of 4-(phosphooxy)-L-threonine (HTP) into 2-amino-3-oxo-4-(phosphooxy)butyric acid which spontaneously decarboxylates to form 3-amino-2-oxopropyl phosphate (AHAP).</text>
</comment>
<dbReference type="InterPro" id="IPR005255">
    <property type="entry name" value="PdxA_fam"/>
</dbReference>
<evidence type="ECO:0000256" key="4">
    <source>
        <dbReference type="ARBA" id="ARBA00023002"/>
    </source>
</evidence>
<feature type="binding site" evidence="7">
    <location>
        <position position="294"/>
    </location>
    <ligand>
        <name>substrate</name>
    </ligand>
</feature>
<name>X5MP41_9HYPH</name>
<keyword evidence="5 7" id="KW-0520">NAD</keyword>
<dbReference type="EMBL" id="HG966617">
    <property type="protein sequence ID" value="CDO60881.1"/>
    <property type="molecule type" value="Genomic_DNA"/>
</dbReference>
<evidence type="ECO:0000313" key="8">
    <source>
        <dbReference type="EMBL" id="CDO60881.1"/>
    </source>
</evidence>
<sequence length="344" mass="36029">MSKTVDPVSLPLAVTMGEPAGIGGEILLKAWADRDASGLPPFVAIDDPARLEKIAKKLGLVVPLTLVGSGAEAVRAFSAALPVAELDEPLAPPAVPGTTNVAHGETVISSIEVATQWVFEGQASAVVTNPIQKQSLYEAGFRYPGHTEYLAALTGAEGAPVMMLVSPQMRVVPVTIHIPLAEVAQQLTTQAIIHAGRVTAQSLRDDFHIRSPRLAVAGLNPHAGEGGTIGTEEDTIIGPAIEALKSEGIRVSGPFPADTLFHARARENADAFLCMYHDQALIPLKTLDFDRGVNMTLGLPLVRTSPDHGTALDIAGSGSANPESFIEALKLAASCATNRGRQTQ</sequence>
<dbReference type="InterPro" id="IPR037510">
    <property type="entry name" value="PdxA"/>
</dbReference>
<keyword evidence="3 7" id="KW-0521">NADP</keyword>
<accession>X5MP41</accession>
<dbReference type="GO" id="GO:0008615">
    <property type="term" value="P:pyridoxine biosynthetic process"/>
    <property type="evidence" value="ECO:0007669"/>
    <property type="project" value="UniProtKB-UniRule"/>
</dbReference>
<feature type="binding site" evidence="7">
    <location>
        <position position="177"/>
    </location>
    <ligand>
        <name>a divalent metal cation</name>
        <dbReference type="ChEBI" id="CHEBI:60240"/>
        <note>ligand shared between dimeric partners</note>
    </ligand>
</feature>